<reference evidence="2" key="1">
    <citation type="journal article" date="2017" name="bioRxiv">
        <title>Comparative analysis of the genomes of Stylophora pistillata and Acropora digitifera provides evidence for extensive differences between species of corals.</title>
        <authorList>
            <person name="Voolstra C.R."/>
            <person name="Li Y."/>
            <person name="Liew Y.J."/>
            <person name="Baumgarten S."/>
            <person name="Zoccola D."/>
            <person name="Flot J.-F."/>
            <person name="Tambutte S."/>
            <person name="Allemand D."/>
            <person name="Aranda M."/>
        </authorList>
    </citation>
    <scope>NUCLEOTIDE SEQUENCE [LARGE SCALE GENOMIC DNA]</scope>
</reference>
<sequence>MKDGKQLISTTGRFARQMVESCDGDEKELKKTNKRIISSKEIKLIWANNRQTNAVFSKLGAEDIVTRYDKLLHEWKLLKDAEQDFKKIMGLDLDRPLTRCLDSIPPDMRIGFSHGTDDSEYEFHLDVHPLVSVDKLKPPVAEQLKTAMHLFSVISSTMNFVKSEGASIQRDLEKLIAKFKNEKETCVNIMGVRRSVELLNVQQVEQALLIVKDIITFTSARSHALMEYIVAQGDKVDLHVSKEDPQNPKPVSKFTFEVAHMKGKVMRLSRLILVTSPPWHWNPK</sequence>
<evidence type="ECO:0000313" key="1">
    <source>
        <dbReference type="EMBL" id="PFX27169.1"/>
    </source>
</evidence>
<dbReference type="AlphaFoldDB" id="A0A2B4SDI8"/>
<name>A0A2B4SDI8_STYPI</name>
<comment type="caution">
    <text evidence="1">The sequence shown here is derived from an EMBL/GenBank/DDBJ whole genome shotgun (WGS) entry which is preliminary data.</text>
</comment>
<proteinExistence type="predicted"/>
<keyword evidence="2" id="KW-1185">Reference proteome</keyword>
<dbReference type="Proteomes" id="UP000225706">
    <property type="component" value="Unassembled WGS sequence"/>
</dbReference>
<dbReference type="EMBL" id="LSMT01000109">
    <property type="protein sequence ID" value="PFX27169.1"/>
    <property type="molecule type" value="Genomic_DNA"/>
</dbReference>
<accession>A0A2B4SDI8</accession>
<evidence type="ECO:0000313" key="2">
    <source>
        <dbReference type="Proteomes" id="UP000225706"/>
    </source>
</evidence>
<protein>
    <submittedName>
        <fullName evidence="1">Uncharacterized protein</fullName>
    </submittedName>
</protein>
<organism evidence="1 2">
    <name type="scientific">Stylophora pistillata</name>
    <name type="common">Smooth cauliflower coral</name>
    <dbReference type="NCBI Taxonomy" id="50429"/>
    <lineage>
        <taxon>Eukaryota</taxon>
        <taxon>Metazoa</taxon>
        <taxon>Cnidaria</taxon>
        <taxon>Anthozoa</taxon>
        <taxon>Hexacorallia</taxon>
        <taxon>Scleractinia</taxon>
        <taxon>Astrocoeniina</taxon>
        <taxon>Pocilloporidae</taxon>
        <taxon>Stylophora</taxon>
    </lineage>
</organism>
<dbReference type="OrthoDB" id="5950353at2759"/>
<gene>
    <name evidence="1" type="ORF">AWC38_SpisGene8148</name>
</gene>